<reference evidence="4 5" key="1">
    <citation type="submission" date="2008-07" db="EMBL/GenBank/DDBJ databases">
        <authorList>
            <person name="El-Sayed N."/>
            <person name="Caler E."/>
            <person name="Inman J."/>
            <person name="Amedeo P."/>
            <person name="Hass B."/>
            <person name="Wortman J."/>
        </authorList>
    </citation>
    <scope>NUCLEOTIDE SEQUENCE [LARGE SCALE GENOMIC DNA]</scope>
    <source>
        <strain evidence="5">ATCC 50983 / TXsc</strain>
    </source>
</reference>
<dbReference type="InterPro" id="IPR036396">
    <property type="entry name" value="Cyt_P450_sf"/>
</dbReference>
<protein>
    <submittedName>
        <fullName evidence="4">Cytochrome p450, putative</fullName>
    </submittedName>
</protein>
<proteinExistence type="inferred from homology"/>
<dbReference type="Pfam" id="PF00067">
    <property type="entry name" value="p450"/>
    <property type="match status" value="1"/>
</dbReference>
<dbReference type="GeneID" id="9059963"/>
<feature type="non-terminal residue" evidence="4">
    <location>
        <position position="1"/>
    </location>
</feature>
<keyword evidence="3" id="KW-0349">Heme</keyword>
<dbReference type="InParanoid" id="C5KN57"/>
<dbReference type="RefSeq" id="XP_002782296.1">
    <property type="nucleotide sequence ID" value="XM_002782250.1"/>
</dbReference>
<dbReference type="SUPFAM" id="SSF48264">
    <property type="entry name" value="Cytochrome P450"/>
    <property type="match status" value="1"/>
</dbReference>
<evidence type="ECO:0000256" key="1">
    <source>
        <dbReference type="ARBA" id="ARBA00001971"/>
    </source>
</evidence>
<dbReference type="GO" id="GO:0016705">
    <property type="term" value="F:oxidoreductase activity, acting on paired donors, with incorporation or reduction of molecular oxygen"/>
    <property type="evidence" value="ECO:0007669"/>
    <property type="project" value="InterPro"/>
</dbReference>
<evidence type="ECO:0000256" key="2">
    <source>
        <dbReference type="ARBA" id="ARBA00010617"/>
    </source>
</evidence>
<evidence type="ECO:0000313" key="4">
    <source>
        <dbReference type="EMBL" id="EER14091.1"/>
    </source>
</evidence>
<dbReference type="GO" id="GO:0005506">
    <property type="term" value="F:iron ion binding"/>
    <property type="evidence" value="ECO:0007669"/>
    <property type="project" value="InterPro"/>
</dbReference>
<comment type="cofactor">
    <cofactor evidence="1">
        <name>heme</name>
        <dbReference type="ChEBI" id="CHEBI:30413"/>
    </cofactor>
</comment>
<keyword evidence="3" id="KW-0503">Monooxygenase</keyword>
<keyword evidence="3" id="KW-0560">Oxidoreductase</keyword>
<name>C5KN57_PERM5</name>
<dbReference type="EMBL" id="GG674563">
    <property type="protein sequence ID" value="EER14091.1"/>
    <property type="molecule type" value="Genomic_DNA"/>
</dbReference>
<accession>C5KN57</accession>
<keyword evidence="3" id="KW-0408">Iron</keyword>
<dbReference type="Gene3D" id="1.10.630.10">
    <property type="entry name" value="Cytochrome P450"/>
    <property type="match status" value="1"/>
</dbReference>
<dbReference type="InterPro" id="IPR050121">
    <property type="entry name" value="Cytochrome_P450_monoxygenase"/>
</dbReference>
<feature type="non-terminal residue" evidence="4">
    <location>
        <position position="77"/>
    </location>
</feature>
<dbReference type="GO" id="GO:0020037">
    <property type="term" value="F:heme binding"/>
    <property type="evidence" value="ECO:0007669"/>
    <property type="project" value="InterPro"/>
</dbReference>
<evidence type="ECO:0000256" key="3">
    <source>
        <dbReference type="RuleBase" id="RU000461"/>
    </source>
</evidence>
<organism evidence="5">
    <name type="scientific">Perkinsus marinus (strain ATCC 50983 / TXsc)</name>
    <dbReference type="NCBI Taxonomy" id="423536"/>
    <lineage>
        <taxon>Eukaryota</taxon>
        <taxon>Sar</taxon>
        <taxon>Alveolata</taxon>
        <taxon>Perkinsozoa</taxon>
        <taxon>Perkinsea</taxon>
        <taxon>Perkinsida</taxon>
        <taxon>Perkinsidae</taxon>
        <taxon>Perkinsus</taxon>
    </lineage>
</organism>
<keyword evidence="5" id="KW-1185">Reference proteome</keyword>
<dbReference type="PANTHER" id="PTHR24305">
    <property type="entry name" value="CYTOCHROME P450"/>
    <property type="match status" value="1"/>
</dbReference>
<dbReference type="AlphaFoldDB" id="C5KN57"/>
<dbReference type="Proteomes" id="UP000007800">
    <property type="component" value="Unassembled WGS sequence"/>
</dbReference>
<evidence type="ECO:0000313" key="5">
    <source>
        <dbReference type="Proteomes" id="UP000007800"/>
    </source>
</evidence>
<keyword evidence="3" id="KW-0479">Metal-binding</keyword>
<dbReference type="OrthoDB" id="1193161at2759"/>
<dbReference type="PANTHER" id="PTHR24305:SF166">
    <property type="entry name" value="CYTOCHROME P450 12A4, MITOCHONDRIAL-RELATED"/>
    <property type="match status" value="1"/>
</dbReference>
<sequence>PERWLVPDGHSIDEKQRDEFLGFGFGPRRCPGQHLAVREAVIIIAILLRNFDEFYADAETHSPKFSSRLTMCHQNSP</sequence>
<dbReference type="InterPro" id="IPR017972">
    <property type="entry name" value="Cyt_P450_CS"/>
</dbReference>
<dbReference type="GO" id="GO:0004497">
    <property type="term" value="F:monooxygenase activity"/>
    <property type="evidence" value="ECO:0007669"/>
    <property type="project" value="UniProtKB-KW"/>
</dbReference>
<dbReference type="PROSITE" id="PS00086">
    <property type="entry name" value="CYTOCHROME_P450"/>
    <property type="match status" value="1"/>
</dbReference>
<dbReference type="InterPro" id="IPR001128">
    <property type="entry name" value="Cyt_P450"/>
</dbReference>
<gene>
    <name evidence="4" type="ORF">Pmar_PMAR020873</name>
</gene>
<comment type="similarity">
    <text evidence="2 3">Belongs to the cytochrome P450 family.</text>
</comment>